<dbReference type="GO" id="GO:0051301">
    <property type="term" value="P:cell division"/>
    <property type="evidence" value="ECO:0007669"/>
    <property type="project" value="InterPro"/>
</dbReference>
<name>A0A9P5VPE8_9FUNG</name>
<dbReference type="AlphaFoldDB" id="A0A9P5VPE8"/>
<protein>
    <submittedName>
        <fullName evidence="3">Uncharacterized protein</fullName>
    </submittedName>
</protein>
<organism evidence="3 4">
    <name type="scientific">Podila minutissima</name>
    <dbReference type="NCBI Taxonomy" id="64525"/>
    <lineage>
        <taxon>Eukaryota</taxon>
        <taxon>Fungi</taxon>
        <taxon>Fungi incertae sedis</taxon>
        <taxon>Mucoromycota</taxon>
        <taxon>Mortierellomycotina</taxon>
        <taxon>Mortierellomycetes</taxon>
        <taxon>Mortierellales</taxon>
        <taxon>Mortierellaceae</taxon>
        <taxon>Podila</taxon>
    </lineage>
</organism>
<feature type="compositionally biased region" description="Low complexity" evidence="2">
    <location>
        <begin position="202"/>
        <end position="221"/>
    </location>
</feature>
<dbReference type="PANTHER" id="PTHR14778:SF2">
    <property type="entry name" value="KINETOCHORE-ASSOCIATED PROTEIN DSN1 HOMOLOG"/>
    <property type="match status" value="1"/>
</dbReference>
<dbReference type="Pfam" id="PF08202">
    <property type="entry name" value="MIS13"/>
    <property type="match status" value="1"/>
</dbReference>
<evidence type="ECO:0000256" key="2">
    <source>
        <dbReference type="SAM" id="MobiDB-lite"/>
    </source>
</evidence>
<evidence type="ECO:0000313" key="3">
    <source>
        <dbReference type="EMBL" id="KAF9334872.1"/>
    </source>
</evidence>
<feature type="coiled-coil region" evidence="1">
    <location>
        <begin position="382"/>
        <end position="409"/>
    </location>
</feature>
<dbReference type="Proteomes" id="UP000696485">
    <property type="component" value="Unassembled WGS sequence"/>
</dbReference>
<feature type="compositionally biased region" description="Low complexity" evidence="2">
    <location>
        <begin position="133"/>
        <end position="147"/>
    </location>
</feature>
<feature type="region of interest" description="Disordered" evidence="2">
    <location>
        <begin position="464"/>
        <end position="499"/>
    </location>
</feature>
<feature type="compositionally biased region" description="Low complexity" evidence="2">
    <location>
        <begin position="564"/>
        <end position="583"/>
    </location>
</feature>
<dbReference type="EMBL" id="JAAAUY010000126">
    <property type="protein sequence ID" value="KAF9334872.1"/>
    <property type="molecule type" value="Genomic_DNA"/>
</dbReference>
<proteinExistence type="predicted"/>
<gene>
    <name evidence="3" type="ORF">BG006_001343</name>
</gene>
<feature type="compositionally biased region" description="Low complexity" evidence="2">
    <location>
        <begin position="473"/>
        <end position="485"/>
    </location>
</feature>
<keyword evidence="4" id="KW-1185">Reference proteome</keyword>
<dbReference type="GO" id="GO:0007059">
    <property type="term" value="P:chromosome segregation"/>
    <property type="evidence" value="ECO:0007669"/>
    <property type="project" value="InterPro"/>
</dbReference>
<dbReference type="InterPro" id="IPR013218">
    <property type="entry name" value="Dsn1/Mis13"/>
</dbReference>
<dbReference type="PANTHER" id="PTHR14778">
    <property type="entry name" value="KINETOCHORE-ASSOCIATED PROTEIN DSN1 HOMOLOG"/>
    <property type="match status" value="1"/>
</dbReference>
<dbReference type="GO" id="GO:0000444">
    <property type="term" value="C:MIS12/MIND type complex"/>
    <property type="evidence" value="ECO:0007669"/>
    <property type="project" value="InterPro"/>
</dbReference>
<evidence type="ECO:0000313" key="4">
    <source>
        <dbReference type="Proteomes" id="UP000696485"/>
    </source>
</evidence>
<comment type="caution">
    <text evidence="3">The sequence shown here is derived from an EMBL/GenBank/DDBJ whole genome shotgun (WGS) entry which is preliminary data.</text>
</comment>
<accession>A0A9P5VPE8</accession>
<sequence>MPPKRQRSGTTTHVANGAPRSMAAKKRKNTERSDDDDDSDFETRPNVAQSKSQKKQSQSSKSRSKSQHSVPLPSDTSTMSLENEKQGRRGGATIATEANGPEKENHKGNVEMKRAKRLVTEEDRGFVFTRRLPTTPAPTAVSTTMAARTSKARNGGSAQEPKARSVTPLPPSPERTPSREAYTHGPPTKTKPSKSQDHRSKPVVASKTAAAAASAASTSISRPRHPPQYTPERTTDLITAIPMRETPMINKNKDLRSGSRRSSFAMRGKRASSIGNGFSSLPHPSVDSKSFYRHISADEPPPVRMKQLMAWCARKTIDNNGETKTDTGHTRSATALKIAKLVEEEALARLVGGKFSVSWYSRPADMKGSKTPSKPKKPHAQNVSNLKRLQEYEAQIAKLKQEDDQWTEVITSYNNFHAALLDNGPALPPGNEPIMVPESLTEDIELDLLTADERSLWDKHILKHSHQSSTQPAAKVGSSSSSASKKLSREGDGSNSLDGKKWITEIMSSLETEVDQLRDTLYVASRFDKVTRQYTDQVLEQIAIALDERQRPRLMEPPLPPAPASLTSTSSSAESTVAPSSSLKPQPSRSVLSPDVADDPREILRALSRLSL</sequence>
<feature type="compositionally biased region" description="Basic and acidic residues" evidence="2">
    <location>
        <begin position="487"/>
        <end position="499"/>
    </location>
</feature>
<feature type="region of interest" description="Disordered" evidence="2">
    <location>
        <begin position="551"/>
        <end position="598"/>
    </location>
</feature>
<feature type="compositionally biased region" description="Low complexity" evidence="2">
    <location>
        <begin position="49"/>
        <end position="61"/>
    </location>
</feature>
<reference evidence="3" key="1">
    <citation type="journal article" date="2020" name="Fungal Divers.">
        <title>Resolving the Mortierellaceae phylogeny through synthesis of multi-gene phylogenetics and phylogenomics.</title>
        <authorList>
            <person name="Vandepol N."/>
            <person name="Liber J."/>
            <person name="Desiro A."/>
            <person name="Na H."/>
            <person name="Kennedy M."/>
            <person name="Barry K."/>
            <person name="Grigoriev I.V."/>
            <person name="Miller A.N."/>
            <person name="O'Donnell K."/>
            <person name="Stajich J.E."/>
            <person name="Bonito G."/>
        </authorList>
    </citation>
    <scope>NUCLEOTIDE SEQUENCE</scope>
    <source>
        <strain evidence="3">NVP1</strain>
    </source>
</reference>
<feature type="region of interest" description="Disordered" evidence="2">
    <location>
        <begin position="1"/>
        <end position="283"/>
    </location>
</feature>
<evidence type="ECO:0000256" key="1">
    <source>
        <dbReference type="SAM" id="Coils"/>
    </source>
</evidence>
<feature type="compositionally biased region" description="Basic and acidic residues" evidence="2">
    <location>
        <begin position="100"/>
        <end position="125"/>
    </location>
</feature>
<keyword evidence="1" id="KW-0175">Coiled coil</keyword>